<proteinExistence type="predicted"/>
<feature type="transmembrane region" description="Helical" evidence="1">
    <location>
        <begin position="32"/>
        <end position="49"/>
    </location>
</feature>
<keyword evidence="1" id="KW-1133">Transmembrane helix</keyword>
<keyword evidence="1" id="KW-0812">Transmembrane</keyword>
<evidence type="ECO:0000313" key="2">
    <source>
        <dbReference type="EMBL" id="MFD0860948.1"/>
    </source>
</evidence>
<evidence type="ECO:0000256" key="1">
    <source>
        <dbReference type="SAM" id="Phobius"/>
    </source>
</evidence>
<dbReference type="EMBL" id="JBHTJH010000002">
    <property type="protein sequence ID" value="MFD0860948.1"/>
    <property type="molecule type" value="Genomic_DNA"/>
</dbReference>
<organism evidence="2 3">
    <name type="scientific">Sungkyunkwania multivorans</name>
    <dbReference type="NCBI Taxonomy" id="1173618"/>
    <lineage>
        <taxon>Bacteria</taxon>
        <taxon>Pseudomonadati</taxon>
        <taxon>Bacteroidota</taxon>
        <taxon>Flavobacteriia</taxon>
        <taxon>Flavobacteriales</taxon>
        <taxon>Flavobacteriaceae</taxon>
        <taxon>Sungkyunkwania</taxon>
    </lineage>
</organism>
<dbReference type="RefSeq" id="WP_386403027.1">
    <property type="nucleotide sequence ID" value="NZ_JBHTJH010000002.1"/>
</dbReference>
<keyword evidence="3" id="KW-1185">Reference proteome</keyword>
<gene>
    <name evidence="2" type="ORF">ACFQ1M_01905</name>
</gene>
<dbReference type="Proteomes" id="UP001596978">
    <property type="component" value="Unassembled WGS sequence"/>
</dbReference>
<keyword evidence="1" id="KW-0472">Membrane</keyword>
<name>A0ABW3CTF1_9FLAO</name>
<evidence type="ECO:0000313" key="3">
    <source>
        <dbReference type="Proteomes" id="UP001596978"/>
    </source>
</evidence>
<feature type="transmembrane region" description="Helical" evidence="1">
    <location>
        <begin position="7"/>
        <end position="26"/>
    </location>
</feature>
<protein>
    <submittedName>
        <fullName evidence="2">Uncharacterized protein</fullName>
    </submittedName>
</protein>
<comment type="caution">
    <text evidence="2">The sequence shown here is derived from an EMBL/GenBank/DDBJ whole genome shotgun (WGS) entry which is preliminary data.</text>
</comment>
<reference evidence="3" key="1">
    <citation type="journal article" date="2019" name="Int. J. Syst. Evol. Microbiol.">
        <title>The Global Catalogue of Microorganisms (GCM) 10K type strain sequencing project: providing services to taxonomists for standard genome sequencing and annotation.</title>
        <authorList>
            <consortium name="The Broad Institute Genomics Platform"/>
            <consortium name="The Broad Institute Genome Sequencing Center for Infectious Disease"/>
            <person name="Wu L."/>
            <person name="Ma J."/>
        </authorList>
    </citation>
    <scope>NUCLEOTIDE SEQUENCE [LARGE SCALE GENOMIC DNA]</scope>
    <source>
        <strain evidence="3">CCUG 62952</strain>
    </source>
</reference>
<accession>A0ABW3CTF1</accession>
<sequence length="76" mass="8370">MKPQVKATLLNLLCAGILFVIFMYGIGSLLALPYIPLLFGSAVLASILTPKFGVVRTKEGEKVVMKWFGYTNHPQD</sequence>